<feature type="transmembrane region" description="Helical" evidence="7">
    <location>
        <begin position="393"/>
        <end position="414"/>
    </location>
</feature>
<keyword evidence="5 7" id="KW-0472">Membrane</keyword>
<feature type="transmembrane region" description="Helical" evidence="7">
    <location>
        <begin position="778"/>
        <end position="801"/>
    </location>
</feature>
<organism evidence="9 10">
    <name type="scientific">Rhodococcus artemisiae</name>
    <dbReference type="NCBI Taxonomy" id="714159"/>
    <lineage>
        <taxon>Bacteria</taxon>
        <taxon>Bacillati</taxon>
        <taxon>Actinomycetota</taxon>
        <taxon>Actinomycetes</taxon>
        <taxon>Mycobacteriales</taxon>
        <taxon>Nocardiaceae</taxon>
        <taxon>Rhodococcus</taxon>
    </lineage>
</organism>
<evidence type="ECO:0000256" key="6">
    <source>
        <dbReference type="ARBA" id="ARBA00038076"/>
    </source>
</evidence>
<evidence type="ECO:0000259" key="8">
    <source>
        <dbReference type="Pfam" id="PF02687"/>
    </source>
</evidence>
<feature type="transmembrane region" description="Helical" evidence="7">
    <location>
        <begin position="420"/>
        <end position="442"/>
    </location>
</feature>
<protein>
    <submittedName>
        <fullName evidence="9">ABC transporter permease</fullName>
    </submittedName>
</protein>
<evidence type="ECO:0000256" key="1">
    <source>
        <dbReference type="ARBA" id="ARBA00004651"/>
    </source>
</evidence>
<keyword evidence="3 7" id="KW-0812">Transmembrane</keyword>
<keyword evidence="4 7" id="KW-1133">Transmembrane helix</keyword>
<evidence type="ECO:0000313" key="9">
    <source>
        <dbReference type="EMBL" id="MEE2058454.1"/>
    </source>
</evidence>
<keyword evidence="2" id="KW-1003">Cell membrane</keyword>
<feature type="transmembrane region" description="Helical" evidence="7">
    <location>
        <begin position="302"/>
        <end position="324"/>
    </location>
</feature>
<accession>A0ABU7LAW5</accession>
<feature type="transmembrane region" description="Helical" evidence="7">
    <location>
        <begin position="471"/>
        <end position="492"/>
    </location>
</feature>
<feature type="transmembrane region" description="Helical" evidence="7">
    <location>
        <begin position="688"/>
        <end position="709"/>
    </location>
</feature>
<dbReference type="EMBL" id="JAUTXY010000005">
    <property type="protein sequence ID" value="MEE2058454.1"/>
    <property type="molecule type" value="Genomic_DNA"/>
</dbReference>
<evidence type="ECO:0000256" key="5">
    <source>
        <dbReference type="ARBA" id="ARBA00023136"/>
    </source>
</evidence>
<dbReference type="InterPro" id="IPR050250">
    <property type="entry name" value="Macrolide_Exporter_MacB"/>
</dbReference>
<evidence type="ECO:0000256" key="3">
    <source>
        <dbReference type="ARBA" id="ARBA00022692"/>
    </source>
</evidence>
<dbReference type="PANTHER" id="PTHR30572:SF4">
    <property type="entry name" value="ABC TRANSPORTER PERMEASE YTRF"/>
    <property type="match status" value="1"/>
</dbReference>
<sequence length="811" mass="82035">MFSLAVSSARHQWRNLLGSAVALACGIGLLSATLLVIVSAQPSPPAQYADADIIVASEALGETYNSTPVREPWDESTENSVVARLGRVDGVASVVPSSVFPAQLAEGDRVLTPTDRDDPLGHNISASTLGSNRIVAGSSPVAADQVVAPESSGLEVGDSTTLVTAAGRARVTVTGLADGRSVYVDDATARSMSGGVTTIGVVLDEGAETDSVREEFEAIVGSSGDILTGSDLVAIESSADRGARNIGSQLLGAMGLLAATITVFIVATTFAFTVTQRRRELGLLRAVGATPGQVRRMLLAEAVVIGAVSSVVGSVLGCALAPMLGGWMRDAGMLPAGWELSITVMPVLASVVTGLVVAVTGVWFASRRATQVRPMESLREAQAERSPMTRARWIAGGIGVVAAFGFAAAGATSGSGGSTASYAVAAVMSVIVGATALGPVYLPRLIRVFVRGSSPTAELVRAESSHGVRRVSSVLSPILVLVGFAVMLTGLIDTMDKAFGETASAAVPSELVVSPSEGSPALPLDVVDTVRSYGGSVVAPVATMLVYGDRALDAWGIDTASLSSMGLTTDAGSVDRLAPGTVVLDADAASRLGVGVGAAVPTVFPDGAQEPLEVVAVVSGGPAFSYVDTETALAHDRVAMTPLLYADGVEQAALTDALAGTGARVETPEQYESAGNAEDARLLGLFELALVGLSLGFAALAVANTTLMATSDRRPAFTLLQRIGATRRQILGVVAAEAAVVAVIGAVLGAVLAWPALAGVAAGLADDLGTPVSLEVRWSAVVSVGAVSLVIALGSALIPAAKLIRSAGSAR</sequence>
<comment type="similarity">
    <text evidence="6">Belongs to the ABC-4 integral membrane protein family.</text>
</comment>
<feature type="domain" description="ABC3 transporter permease C-terminal" evidence="8">
    <location>
        <begin position="690"/>
        <end position="805"/>
    </location>
</feature>
<dbReference type="Pfam" id="PF02687">
    <property type="entry name" value="FtsX"/>
    <property type="match status" value="2"/>
</dbReference>
<evidence type="ECO:0000256" key="2">
    <source>
        <dbReference type="ARBA" id="ARBA00022475"/>
    </source>
</evidence>
<comment type="caution">
    <text evidence="9">The sequence shown here is derived from an EMBL/GenBank/DDBJ whole genome shotgun (WGS) entry which is preliminary data.</text>
</comment>
<name>A0ABU7LAW5_9NOCA</name>
<dbReference type="Proteomes" id="UP001336020">
    <property type="component" value="Unassembled WGS sequence"/>
</dbReference>
<feature type="transmembrane region" description="Helical" evidence="7">
    <location>
        <begin position="730"/>
        <end position="758"/>
    </location>
</feature>
<dbReference type="RefSeq" id="WP_330133701.1">
    <property type="nucleotide sequence ID" value="NZ_JAUTXY010000005.1"/>
</dbReference>
<dbReference type="InterPro" id="IPR003838">
    <property type="entry name" value="ABC3_permease_C"/>
</dbReference>
<feature type="transmembrane region" description="Helical" evidence="7">
    <location>
        <begin position="344"/>
        <end position="365"/>
    </location>
</feature>
<gene>
    <name evidence="9" type="ORF">Q7514_13075</name>
</gene>
<evidence type="ECO:0000256" key="4">
    <source>
        <dbReference type="ARBA" id="ARBA00022989"/>
    </source>
</evidence>
<keyword evidence="10" id="KW-1185">Reference proteome</keyword>
<dbReference type="PANTHER" id="PTHR30572">
    <property type="entry name" value="MEMBRANE COMPONENT OF TRANSPORTER-RELATED"/>
    <property type="match status" value="1"/>
</dbReference>
<evidence type="ECO:0000313" key="10">
    <source>
        <dbReference type="Proteomes" id="UP001336020"/>
    </source>
</evidence>
<comment type="subcellular location">
    <subcellularLocation>
        <location evidence="1">Cell membrane</location>
        <topology evidence="1">Multi-pass membrane protein</topology>
    </subcellularLocation>
</comment>
<proteinExistence type="inferred from homology"/>
<feature type="domain" description="ABC3 transporter permease C-terminal" evidence="8">
    <location>
        <begin position="254"/>
        <end position="371"/>
    </location>
</feature>
<reference evidence="9 10" key="1">
    <citation type="submission" date="2023-07" db="EMBL/GenBank/DDBJ databases">
        <authorList>
            <person name="Girao M."/>
            <person name="Carvalho M.F."/>
        </authorList>
    </citation>
    <scope>NUCLEOTIDE SEQUENCE [LARGE SCALE GENOMIC DNA]</scope>
    <source>
        <strain evidence="9 10">YIM65754</strain>
    </source>
</reference>
<evidence type="ECO:0000256" key="7">
    <source>
        <dbReference type="SAM" id="Phobius"/>
    </source>
</evidence>
<feature type="transmembrane region" description="Helical" evidence="7">
    <location>
        <begin position="250"/>
        <end position="275"/>
    </location>
</feature>